<dbReference type="PANTHER" id="PTHR13947:SF37">
    <property type="entry name" value="LD18367P"/>
    <property type="match status" value="1"/>
</dbReference>
<dbReference type="Gene3D" id="3.40.630.30">
    <property type="match status" value="1"/>
</dbReference>
<dbReference type="PROSITE" id="PS51186">
    <property type="entry name" value="GNAT"/>
    <property type="match status" value="1"/>
</dbReference>
<dbReference type="InterPro" id="IPR016181">
    <property type="entry name" value="Acyl_CoA_acyltransferase"/>
</dbReference>
<dbReference type="InterPro" id="IPR050769">
    <property type="entry name" value="NAT_camello-type"/>
</dbReference>
<dbReference type="AlphaFoldDB" id="A0A854WFR2"/>
<keyword evidence="1" id="KW-0808">Transferase</keyword>
<dbReference type="CDD" id="cd04301">
    <property type="entry name" value="NAT_SF"/>
    <property type="match status" value="1"/>
</dbReference>
<dbReference type="EMBL" id="NSGR01000004">
    <property type="protein sequence ID" value="PCH13637.1"/>
    <property type="molecule type" value="Genomic_DNA"/>
</dbReference>
<protein>
    <submittedName>
        <fullName evidence="3">N-acetylglutamate synthase</fullName>
    </submittedName>
</protein>
<evidence type="ECO:0000256" key="1">
    <source>
        <dbReference type="ARBA" id="ARBA00022679"/>
    </source>
</evidence>
<dbReference type="SUPFAM" id="SSF55729">
    <property type="entry name" value="Acyl-CoA N-acyltransferases (Nat)"/>
    <property type="match status" value="1"/>
</dbReference>
<evidence type="ECO:0000313" key="4">
    <source>
        <dbReference type="Proteomes" id="UP000217465"/>
    </source>
</evidence>
<dbReference type="PANTHER" id="PTHR13947">
    <property type="entry name" value="GNAT FAMILY N-ACETYLTRANSFERASE"/>
    <property type="match status" value="1"/>
</dbReference>
<dbReference type="GO" id="GO:0008080">
    <property type="term" value="F:N-acetyltransferase activity"/>
    <property type="evidence" value="ECO:0007669"/>
    <property type="project" value="InterPro"/>
</dbReference>
<dbReference type="InterPro" id="IPR000182">
    <property type="entry name" value="GNAT_dom"/>
</dbReference>
<dbReference type="RefSeq" id="WP_096633282.1">
    <property type="nucleotide sequence ID" value="NZ_NSGR01000004.1"/>
</dbReference>
<organism evidence="3 4">
    <name type="scientific">Streptococcus parauberis</name>
    <dbReference type="NCBI Taxonomy" id="1348"/>
    <lineage>
        <taxon>Bacteria</taxon>
        <taxon>Bacillati</taxon>
        <taxon>Bacillota</taxon>
        <taxon>Bacilli</taxon>
        <taxon>Lactobacillales</taxon>
        <taxon>Streptococcaceae</taxon>
        <taxon>Streptococcus</taxon>
    </lineage>
</organism>
<evidence type="ECO:0000259" key="2">
    <source>
        <dbReference type="PROSITE" id="PS51186"/>
    </source>
</evidence>
<sequence>MQIIKYSDNYKGKLLALILDIQNIEFGLDLTIEDQKDLLNIQNNYQNNGNFWLAISEKDDVIGCIAILKLSNKNSALKKMFVHNEYRKLGVGNKLLQEVFEYCNVNNIERIYLGTIDIFVSAQSFYKNNGFKNIVKNDLPADFPVMEVDNTFLVKIVEK</sequence>
<dbReference type="Pfam" id="PF13508">
    <property type="entry name" value="Acetyltransf_7"/>
    <property type="match status" value="1"/>
</dbReference>
<accession>A0A854WFR2</accession>
<proteinExistence type="predicted"/>
<comment type="caution">
    <text evidence="3">The sequence shown here is derived from an EMBL/GenBank/DDBJ whole genome shotgun (WGS) entry which is preliminary data.</text>
</comment>
<feature type="domain" description="N-acetyltransferase" evidence="2">
    <location>
        <begin position="4"/>
        <end position="151"/>
    </location>
</feature>
<name>A0A854WFR2_9STRE</name>
<evidence type="ECO:0000313" key="3">
    <source>
        <dbReference type="EMBL" id="PCH13637.1"/>
    </source>
</evidence>
<reference evidence="3 4" key="1">
    <citation type="submission" date="2016-06" db="EMBL/GenBank/DDBJ databases">
        <authorList>
            <person name="Haines A.N."/>
            <person name="Council K.R."/>
        </authorList>
    </citation>
    <scope>NUCLEOTIDE SEQUENCE [LARGE SCALE GENOMIC DNA]</scope>
    <source>
        <strain evidence="3 4">SP158-29</strain>
    </source>
</reference>
<dbReference type="Proteomes" id="UP000217465">
    <property type="component" value="Unassembled WGS sequence"/>
</dbReference>
<gene>
    <name evidence="3" type="ORF">A9Y57_00270</name>
</gene>